<dbReference type="InterPro" id="IPR008395">
    <property type="entry name" value="Agenet-like_dom"/>
</dbReference>
<evidence type="ECO:0000259" key="1">
    <source>
        <dbReference type="SMART" id="SM00743"/>
    </source>
</evidence>
<protein>
    <submittedName>
        <fullName evidence="2">Agenet domain-containing protein</fullName>
    </submittedName>
</protein>
<organism evidence="2 3">
    <name type="scientific">Forsythia ovata</name>
    <dbReference type="NCBI Taxonomy" id="205694"/>
    <lineage>
        <taxon>Eukaryota</taxon>
        <taxon>Viridiplantae</taxon>
        <taxon>Streptophyta</taxon>
        <taxon>Embryophyta</taxon>
        <taxon>Tracheophyta</taxon>
        <taxon>Spermatophyta</taxon>
        <taxon>Magnoliopsida</taxon>
        <taxon>eudicotyledons</taxon>
        <taxon>Gunneridae</taxon>
        <taxon>Pentapetalae</taxon>
        <taxon>asterids</taxon>
        <taxon>lamiids</taxon>
        <taxon>Lamiales</taxon>
        <taxon>Oleaceae</taxon>
        <taxon>Forsythieae</taxon>
        <taxon>Forsythia</taxon>
    </lineage>
</organism>
<evidence type="ECO:0000313" key="3">
    <source>
        <dbReference type="Proteomes" id="UP001604277"/>
    </source>
</evidence>
<dbReference type="PANTHER" id="PTHR31917:SF80">
    <property type="entry name" value="AGENET DOMAIN-CONTAINING PROTEIN-RELATED"/>
    <property type="match status" value="1"/>
</dbReference>
<dbReference type="Proteomes" id="UP001604277">
    <property type="component" value="Unassembled WGS sequence"/>
</dbReference>
<dbReference type="SMART" id="SM00743">
    <property type="entry name" value="Agenet"/>
    <property type="match status" value="4"/>
</dbReference>
<name>A0ABD1PXL5_9LAMI</name>
<dbReference type="Gene3D" id="2.30.30.140">
    <property type="match status" value="1"/>
</dbReference>
<proteinExistence type="predicted"/>
<dbReference type="EMBL" id="JBFOLJ010000016">
    <property type="protein sequence ID" value="KAL2468681.1"/>
    <property type="molecule type" value="Genomic_DNA"/>
</dbReference>
<reference evidence="3" key="1">
    <citation type="submission" date="2024-07" db="EMBL/GenBank/DDBJ databases">
        <title>Two chromosome-level genome assemblies of Korean endemic species Abeliophyllum distichum and Forsythia ovata (Oleaceae).</title>
        <authorList>
            <person name="Jang H."/>
        </authorList>
    </citation>
    <scope>NUCLEOTIDE SEQUENCE [LARGE SCALE GENOMIC DNA]</scope>
</reference>
<dbReference type="InterPro" id="IPR014002">
    <property type="entry name" value="Agenet_dom_plant"/>
</dbReference>
<dbReference type="CDD" id="cd20406">
    <property type="entry name" value="Tudor_Agenet_AtDUF_rpt2_4"/>
    <property type="match status" value="2"/>
</dbReference>
<sequence length="381" mass="44235">MANIDEDMIAQYFYKGAKVEISSKDEGFQGSWFQGTVLGYRKSKSNSCMKVLVRYKTLMKDKEGTRRLKEELDAMQLRPALPPENCRRFESYEEVDAYYHDGWWAGIITEVLGEDKYSVFFRDSREQRCFKAARLRRHREWVYGKWVPPPLKRAKVEEVSMSTEEKPKKETIDNNFSQGEVEVNTDEDGIQDDWFAAVVDKKSGAPEVSIATEVKPNEEIIVNNFSPRAPVEVSSDEDGFGGAWFPATIVKELDKGKYLIEYRTLRNDDDTELLREEVDSLHIRPCPPDIELLDRFEVLEEVEALYNDIWWVGVVSKVRKNDEYNVYFRSNNEELGFKHSDLRVHQEWINGKWIFPPKYVLAGDASRKTSSSTNSLGKMLE</sequence>
<dbReference type="AlphaFoldDB" id="A0ABD1PXL5"/>
<comment type="caution">
    <text evidence="2">The sequence shown here is derived from an EMBL/GenBank/DDBJ whole genome shotgun (WGS) entry which is preliminary data.</text>
</comment>
<evidence type="ECO:0000313" key="2">
    <source>
        <dbReference type="EMBL" id="KAL2468681.1"/>
    </source>
</evidence>
<feature type="domain" description="Agenet" evidence="1">
    <location>
        <begin position="294"/>
        <end position="350"/>
    </location>
</feature>
<feature type="domain" description="Agenet" evidence="1">
    <location>
        <begin position="11"/>
        <end position="85"/>
    </location>
</feature>
<gene>
    <name evidence="2" type="ORF">Fot_50257</name>
</gene>
<accession>A0ABD1PXL5</accession>
<dbReference type="Pfam" id="PF05641">
    <property type="entry name" value="Agenet"/>
    <property type="match status" value="3"/>
</dbReference>
<dbReference type="PANTHER" id="PTHR31917">
    <property type="entry name" value="AGENET DOMAIN-CONTAINING PROTEIN-RELATED"/>
    <property type="match status" value="1"/>
</dbReference>
<feature type="domain" description="Agenet" evidence="1">
    <location>
        <begin position="223"/>
        <end position="291"/>
    </location>
</feature>
<feature type="domain" description="Agenet" evidence="1">
    <location>
        <begin position="87"/>
        <end position="143"/>
    </location>
</feature>
<keyword evidence="3" id="KW-1185">Reference proteome</keyword>
<dbReference type="CDD" id="cd20405">
    <property type="entry name" value="Tudor_Agenet_AtDUF_rpt1_3"/>
    <property type="match status" value="2"/>
</dbReference>